<evidence type="ECO:0000313" key="2">
    <source>
        <dbReference type="Proteomes" id="UP000240530"/>
    </source>
</evidence>
<name>A0A2T3KYM4_PHOLD</name>
<protein>
    <recommendedName>
        <fullName evidence="3">Transposase</fullName>
    </recommendedName>
</protein>
<evidence type="ECO:0000313" key="1">
    <source>
        <dbReference type="EMBL" id="PSV12878.1"/>
    </source>
</evidence>
<dbReference type="RefSeq" id="WP_107184332.1">
    <property type="nucleotide sequence ID" value="NZ_CP131575.1"/>
</dbReference>
<reference evidence="1 2" key="1">
    <citation type="submission" date="2018-03" db="EMBL/GenBank/DDBJ databases">
        <title>Whole genome sequencing of Histamine producing bacteria.</title>
        <authorList>
            <person name="Butler K."/>
        </authorList>
    </citation>
    <scope>NUCLEOTIDE SEQUENCE [LARGE SCALE GENOMIC DNA]</scope>
    <source>
        <strain evidence="1 2">Res.4.1</strain>
    </source>
</reference>
<comment type="caution">
    <text evidence="1">The sequence shown here is derived from an EMBL/GenBank/DDBJ whole genome shotgun (WGS) entry which is preliminary data.</text>
</comment>
<dbReference type="Proteomes" id="UP000240530">
    <property type="component" value="Unassembled WGS sequence"/>
</dbReference>
<gene>
    <name evidence="1" type="ORF">C0W93_03965</name>
</gene>
<accession>A0A2T3KYM4</accession>
<sequence length="130" mass="14939">MKKNEFFKKANLESANIRSWGASNEKFQVLCCWYEGVIQKGGKNYAEVFDLDNTLMQTQQRKERKIHVDKAKQSSKLTYILLGSGRDGNARSYQDISMKDKLVRGGEVITENNKHYIELTNDICLVESIV</sequence>
<dbReference type="AlphaFoldDB" id="A0A2T3KYM4"/>
<dbReference type="EMBL" id="PYNS01000002">
    <property type="protein sequence ID" value="PSV12878.1"/>
    <property type="molecule type" value="Genomic_DNA"/>
</dbReference>
<proteinExistence type="predicted"/>
<organism evidence="1 2">
    <name type="scientific">Photobacterium leiognathi subsp. mandapamensis</name>
    <name type="common">Photobacterium mandapamensis</name>
    <dbReference type="NCBI Taxonomy" id="48408"/>
    <lineage>
        <taxon>Bacteria</taxon>
        <taxon>Pseudomonadati</taxon>
        <taxon>Pseudomonadota</taxon>
        <taxon>Gammaproteobacteria</taxon>
        <taxon>Vibrionales</taxon>
        <taxon>Vibrionaceae</taxon>
        <taxon>Photobacterium</taxon>
    </lineage>
</organism>
<evidence type="ECO:0008006" key="3">
    <source>
        <dbReference type="Google" id="ProtNLM"/>
    </source>
</evidence>